<protein>
    <submittedName>
        <fullName evidence="1">Uncharacterized protein</fullName>
    </submittedName>
</protein>
<dbReference type="RefSeq" id="WP_203366065.1">
    <property type="nucleotide sequence ID" value="NZ_WSFT01000028.1"/>
</dbReference>
<comment type="caution">
    <text evidence="1">The sequence shown here is derived from an EMBL/GenBank/DDBJ whole genome shotgun (WGS) entry which is preliminary data.</text>
</comment>
<evidence type="ECO:0000313" key="2">
    <source>
        <dbReference type="Proteomes" id="UP000724672"/>
    </source>
</evidence>
<organism evidence="1 2">
    <name type="scientific">Anaeromonas frigoriresistens</name>
    <dbReference type="NCBI Taxonomy" id="2683708"/>
    <lineage>
        <taxon>Bacteria</taxon>
        <taxon>Bacillati</taxon>
        <taxon>Bacillota</taxon>
        <taxon>Tissierellia</taxon>
        <taxon>Tissierellales</taxon>
        <taxon>Thermohalobacteraceae</taxon>
        <taxon>Anaeromonas</taxon>
    </lineage>
</organism>
<gene>
    <name evidence="1" type="ORF">GOQ27_06705</name>
</gene>
<dbReference type="Pfam" id="PF20074">
    <property type="entry name" value="DUF6470"/>
    <property type="match status" value="1"/>
</dbReference>
<dbReference type="AlphaFoldDB" id="A0A942Z8Q4"/>
<dbReference type="InterPro" id="IPR045527">
    <property type="entry name" value="DUF6470"/>
</dbReference>
<reference evidence="1" key="1">
    <citation type="submission" date="2019-12" db="EMBL/GenBank/DDBJ databases">
        <title>Clostridiaceae gen. nov. sp. nov., isolated from sediment in Xinjiang, China.</title>
        <authorList>
            <person name="Zhang R."/>
        </authorList>
    </citation>
    <scope>NUCLEOTIDE SEQUENCE</scope>
    <source>
        <strain evidence="1">D2Q-11</strain>
    </source>
</reference>
<name>A0A942Z8Q4_9FIRM</name>
<proteinExistence type="predicted"/>
<dbReference type="Proteomes" id="UP000724672">
    <property type="component" value="Unassembled WGS sequence"/>
</dbReference>
<evidence type="ECO:0000313" key="1">
    <source>
        <dbReference type="EMBL" id="MBS4538145.1"/>
    </source>
</evidence>
<dbReference type="EMBL" id="WSFT01000028">
    <property type="protein sequence ID" value="MBS4538145.1"/>
    <property type="molecule type" value="Genomic_DNA"/>
</dbReference>
<sequence>MSIKISTQTAQIGINTHNAKLDISQPKGELSIKQIPPKVKIKQEHAKVIIDQYQCFAEAGLKNNTDLSKDILEFAKKRTAEAIQRICSDGDRMAMIEKSMPEAVSELSKKNSIEEKEFGFTMIPKSRPKIDFKGGISIDWELGKAEIDYKVSKPNVDYTPGKVEIYMEKWAKININYVDEKI</sequence>
<accession>A0A942Z8Q4</accession>
<keyword evidence="2" id="KW-1185">Reference proteome</keyword>